<dbReference type="InterPro" id="IPR003961">
    <property type="entry name" value="FN3_dom"/>
</dbReference>
<accession>A0A822DN61</accession>
<evidence type="ECO:0008006" key="4">
    <source>
        <dbReference type="Google" id="ProtNLM"/>
    </source>
</evidence>
<dbReference type="CDD" id="cd00063">
    <property type="entry name" value="FN3"/>
    <property type="match status" value="1"/>
</dbReference>
<feature type="non-terminal residue" evidence="2">
    <location>
        <position position="1"/>
    </location>
</feature>
<dbReference type="EMBL" id="CAJOBR010063644">
    <property type="protein sequence ID" value="CAF5077848.1"/>
    <property type="molecule type" value="Genomic_DNA"/>
</dbReference>
<evidence type="ECO:0000313" key="2">
    <source>
        <dbReference type="EMBL" id="CAF5078017.1"/>
    </source>
</evidence>
<comment type="caution">
    <text evidence="2">The sequence shown here is derived from an EMBL/GenBank/DDBJ whole genome shotgun (WGS) entry which is preliminary data.</text>
</comment>
<dbReference type="InterPro" id="IPR013783">
    <property type="entry name" value="Ig-like_fold"/>
</dbReference>
<dbReference type="SUPFAM" id="SSF49265">
    <property type="entry name" value="Fibronectin type III"/>
    <property type="match status" value="1"/>
</dbReference>
<dbReference type="Gene3D" id="2.60.40.10">
    <property type="entry name" value="Immunoglobulins"/>
    <property type="match status" value="1"/>
</dbReference>
<reference evidence="2" key="1">
    <citation type="submission" date="2021-02" db="EMBL/GenBank/DDBJ databases">
        <authorList>
            <person name="Nowell W R."/>
        </authorList>
    </citation>
    <scope>NUCLEOTIDE SEQUENCE</scope>
</reference>
<name>A0A822DN61_9BILA</name>
<dbReference type="Proteomes" id="UP000663848">
    <property type="component" value="Unassembled WGS sequence"/>
</dbReference>
<sequence>QHDFSINFQPPGLPDPPNQLQAINVTHSSFILTWQTAYNGGSNLIYHISLNGNRTEERQTTLNSIRFTGKFNSDVSS</sequence>
<proteinExistence type="predicted"/>
<dbReference type="AlphaFoldDB" id="A0A822DN61"/>
<dbReference type="InterPro" id="IPR036116">
    <property type="entry name" value="FN3_sf"/>
</dbReference>
<gene>
    <name evidence="1" type="ORF">QYT958_LOCUS43714</name>
    <name evidence="2" type="ORF">QYT958_LOCUS43729</name>
</gene>
<evidence type="ECO:0000313" key="3">
    <source>
        <dbReference type="Proteomes" id="UP000663848"/>
    </source>
</evidence>
<organism evidence="2 3">
    <name type="scientific">Rotaria socialis</name>
    <dbReference type="NCBI Taxonomy" id="392032"/>
    <lineage>
        <taxon>Eukaryota</taxon>
        <taxon>Metazoa</taxon>
        <taxon>Spiralia</taxon>
        <taxon>Gnathifera</taxon>
        <taxon>Rotifera</taxon>
        <taxon>Eurotatoria</taxon>
        <taxon>Bdelloidea</taxon>
        <taxon>Philodinida</taxon>
        <taxon>Philodinidae</taxon>
        <taxon>Rotaria</taxon>
    </lineage>
</organism>
<evidence type="ECO:0000313" key="1">
    <source>
        <dbReference type="EMBL" id="CAF5077848.1"/>
    </source>
</evidence>
<dbReference type="EMBL" id="CAJOBR010063731">
    <property type="protein sequence ID" value="CAF5078017.1"/>
    <property type="molecule type" value="Genomic_DNA"/>
</dbReference>
<protein>
    <recommendedName>
        <fullName evidence="4">Fibronectin type-III domain-containing protein</fullName>
    </recommendedName>
</protein>